<feature type="compositionally biased region" description="Polar residues" evidence="1">
    <location>
        <begin position="1"/>
        <end position="23"/>
    </location>
</feature>
<dbReference type="Proteomes" id="UP000325313">
    <property type="component" value="Unassembled WGS sequence"/>
</dbReference>
<name>A0A5B0NUZ8_PUCGR</name>
<dbReference type="EMBL" id="VDEP01000380">
    <property type="protein sequence ID" value="KAA1091910.1"/>
    <property type="molecule type" value="Genomic_DNA"/>
</dbReference>
<evidence type="ECO:0000313" key="2">
    <source>
        <dbReference type="EMBL" id="KAA1091910.1"/>
    </source>
</evidence>
<comment type="caution">
    <text evidence="2">The sequence shown here is derived from an EMBL/GenBank/DDBJ whole genome shotgun (WGS) entry which is preliminary data.</text>
</comment>
<proteinExistence type="predicted"/>
<sequence>MPTSGGDMNQPHQPKATSTNPDLSQPELPELTSNNPADLKQPEVTLANLD</sequence>
<organism evidence="2 3">
    <name type="scientific">Puccinia graminis f. sp. tritici</name>
    <dbReference type="NCBI Taxonomy" id="56615"/>
    <lineage>
        <taxon>Eukaryota</taxon>
        <taxon>Fungi</taxon>
        <taxon>Dikarya</taxon>
        <taxon>Basidiomycota</taxon>
        <taxon>Pucciniomycotina</taxon>
        <taxon>Pucciniomycetes</taxon>
        <taxon>Pucciniales</taxon>
        <taxon>Pucciniaceae</taxon>
        <taxon>Puccinia</taxon>
    </lineage>
</organism>
<gene>
    <name evidence="2" type="ORF">PGTUg99_010921</name>
</gene>
<feature type="region of interest" description="Disordered" evidence="1">
    <location>
        <begin position="1"/>
        <end position="50"/>
    </location>
</feature>
<protein>
    <submittedName>
        <fullName evidence="2">Uncharacterized protein</fullName>
    </submittedName>
</protein>
<reference evidence="2 3" key="1">
    <citation type="submission" date="2019-05" db="EMBL/GenBank/DDBJ databases">
        <title>Emergence of the Ug99 lineage of the wheat stem rust pathogen through somatic hybridization.</title>
        <authorList>
            <person name="Li F."/>
            <person name="Upadhyaya N.M."/>
            <person name="Sperschneider J."/>
            <person name="Matny O."/>
            <person name="Nguyen-Phuc H."/>
            <person name="Mago R."/>
            <person name="Raley C."/>
            <person name="Miller M.E."/>
            <person name="Silverstein K.A.T."/>
            <person name="Henningsen E."/>
            <person name="Hirsch C.D."/>
            <person name="Visser B."/>
            <person name="Pretorius Z.A."/>
            <person name="Steffenson B.J."/>
            <person name="Schwessinger B."/>
            <person name="Dodds P.N."/>
            <person name="Figueroa M."/>
        </authorList>
    </citation>
    <scope>NUCLEOTIDE SEQUENCE [LARGE SCALE GENOMIC DNA]</scope>
    <source>
        <strain evidence="2 3">Ug99</strain>
    </source>
</reference>
<accession>A0A5B0NUZ8</accession>
<evidence type="ECO:0000313" key="3">
    <source>
        <dbReference type="Proteomes" id="UP000325313"/>
    </source>
</evidence>
<evidence type="ECO:0000256" key="1">
    <source>
        <dbReference type="SAM" id="MobiDB-lite"/>
    </source>
</evidence>
<dbReference type="AlphaFoldDB" id="A0A5B0NUZ8"/>